<dbReference type="InterPro" id="IPR027391">
    <property type="entry name" value="Nol1_Nop2_Fmu_2"/>
</dbReference>
<reference evidence="8 9" key="1">
    <citation type="submission" date="2019-02" db="EMBL/GenBank/DDBJ databases">
        <title>Isolation and identification of novel species under the genus Muribaculum.</title>
        <authorList>
            <person name="Miyake S."/>
            <person name="Ding Y."/>
            <person name="Low A."/>
            <person name="Soh M."/>
            <person name="Seedorf H."/>
        </authorList>
    </citation>
    <scope>NUCLEOTIDE SEQUENCE [LARGE SCALE GENOMIC DNA]</scope>
    <source>
        <strain evidence="8 9">TLL-A3</strain>
    </source>
</reference>
<organism evidence="8 9">
    <name type="scientific">Duncaniella freteri</name>
    <dbReference type="NCBI Taxonomy" id="2530391"/>
    <lineage>
        <taxon>Bacteria</taxon>
        <taxon>Pseudomonadati</taxon>
        <taxon>Bacteroidota</taxon>
        <taxon>Bacteroidia</taxon>
        <taxon>Bacteroidales</taxon>
        <taxon>Muribaculaceae</taxon>
        <taxon>Duncaniella</taxon>
    </lineage>
</organism>
<comment type="caution">
    <text evidence="8">The sequence shown here is derived from an EMBL/GenBank/DDBJ whole genome shotgun (WGS) entry which is preliminary data.</text>
</comment>
<dbReference type="PRINTS" id="PR02008">
    <property type="entry name" value="RCMTFAMILY"/>
</dbReference>
<evidence type="ECO:0000256" key="4">
    <source>
        <dbReference type="ARBA" id="ARBA00022691"/>
    </source>
</evidence>
<comment type="similarity">
    <text evidence="6">Belongs to the class I-like SAM-binding methyltransferase superfamily. RsmB/NOP family.</text>
</comment>
<feature type="domain" description="SAM-dependent MTase RsmB/NOP-type" evidence="7">
    <location>
        <begin position="1"/>
        <end position="297"/>
    </location>
</feature>
<dbReference type="Pfam" id="PF13636">
    <property type="entry name" value="Methyltranf_PUA"/>
    <property type="match status" value="1"/>
</dbReference>
<keyword evidence="5 6" id="KW-0694">RNA-binding</keyword>
<keyword evidence="1" id="KW-0963">Cytoplasm</keyword>
<dbReference type="EMBL" id="SJSA01000001">
    <property type="protein sequence ID" value="TGG40173.1"/>
    <property type="molecule type" value="Genomic_DNA"/>
</dbReference>
<feature type="active site" description="Nucleophile" evidence="6">
    <location>
        <position position="227"/>
    </location>
</feature>
<feature type="binding site" evidence="6">
    <location>
        <position position="130"/>
    </location>
    <ligand>
        <name>S-adenosyl-L-methionine</name>
        <dbReference type="ChEBI" id="CHEBI:59789"/>
    </ligand>
</feature>
<dbReference type="PANTHER" id="PTHR22807">
    <property type="entry name" value="NOP2 YEAST -RELATED NOL1/NOP2/FMU SUN DOMAIN-CONTAINING"/>
    <property type="match status" value="1"/>
</dbReference>
<dbReference type="Gene3D" id="2.30.130.60">
    <property type="match status" value="1"/>
</dbReference>
<evidence type="ECO:0000256" key="2">
    <source>
        <dbReference type="ARBA" id="ARBA00022603"/>
    </source>
</evidence>
<dbReference type="Gene3D" id="3.40.50.150">
    <property type="entry name" value="Vaccinia Virus protein VP39"/>
    <property type="match status" value="1"/>
</dbReference>
<dbReference type="InterPro" id="IPR023267">
    <property type="entry name" value="RCMT"/>
</dbReference>
<evidence type="ECO:0000256" key="1">
    <source>
        <dbReference type="ARBA" id="ARBA00022490"/>
    </source>
</evidence>
<dbReference type="Proteomes" id="UP000297635">
    <property type="component" value="Unassembled WGS sequence"/>
</dbReference>
<dbReference type="InterPro" id="IPR029063">
    <property type="entry name" value="SAM-dependent_MTases_sf"/>
</dbReference>
<sequence>MLPERFIEMLRGLRLGDAADAIAGGEPEVSVRVNPRKAPVSVENACGQVPWCREGWYLSERPSFTLDPQWHQGRYYVQEGASMFHSHVVRSVIGSDPCPITVLDACAAPGGKTTAVLDALPEGSVVVANEYVPSRAAVLRENIIKWGYPAVIVTRGDTGQFARMGEVFDLIIGDVPCSGEGMMRKDSEAVEQWSPGLVRECAARQWEIVTNLWDALRPGGLLVYSTCTFNREENELTVRRILDELGGESVPVPVVSEWGITPAILEDGTEDSGMHCYRFIPGRTRGEGLFVSVIRKSGEPSCMRAVVPERRSKVKGKAKGAPAVPAEASGWLSDPGAYAVYSEGERVSAFPSVHMPLLQLVRRHVDVIHEGVCLGTVKGRDLVPSQSLVMSHAMRRDAFPRVEVDRAAALGYLRGDSPVMPSGTPRGFVLLTYQGAPLGMVKNLGSRSNTLYPQPWRIRRM</sequence>
<evidence type="ECO:0000313" key="8">
    <source>
        <dbReference type="EMBL" id="TGG40173.1"/>
    </source>
</evidence>
<dbReference type="GeneID" id="82149235"/>
<dbReference type="GO" id="GO:0003723">
    <property type="term" value="F:RNA binding"/>
    <property type="evidence" value="ECO:0007669"/>
    <property type="project" value="UniProtKB-UniRule"/>
</dbReference>
<feature type="binding site" evidence="6">
    <location>
        <begin position="106"/>
        <end position="112"/>
    </location>
    <ligand>
        <name>S-adenosyl-L-methionine</name>
        <dbReference type="ChEBI" id="CHEBI:59789"/>
    </ligand>
</feature>
<dbReference type="InterPro" id="IPR031341">
    <property type="entry name" value="Methyltr_RsmF_N"/>
</dbReference>
<dbReference type="PROSITE" id="PS51686">
    <property type="entry name" value="SAM_MT_RSMB_NOP"/>
    <property type="match status" value="1"/>
</dbReference>
<dbReference type="GO" id="GO:0001510">
    <property type="term" value="P:RNA methylation"/>
    <property type="evidence" value="ECO:0007669"/>
    <property type="project" value="InterPro"/>
</dbReference>
<keyword evidence="9" id="KW-1185">Reference proteome</keyword>
<dbReference type="AlphaFoldDB" id="A0A4Z0V9D2"/>
<dbReference type="PANTHER" id="PTHR22807:SF30">
    <property type="entry name" value="28S RRNA (CYTOSINE(4447)-C(5))-METHYLTRANSFERASE-RELATED"/>
    <property type="match status" value="1"/>
</dbReference>
<dbReference type="InterPro" id="IPR049560">
    <property type="entry name" value="MeTrfase_RsmB-F_NOP2_cat"/>
</dbReference>
<evidence type="ECO:0000313" key="9">
    <source>
        <dbReference type="Proteomes" id="UP000297635"/>
    </source>
</evidence>
<dbReference type="Pfam" id="PF01189">
    <property type="entry name" value="Methyltr_RsmB-F"/>
    <property type="match status" value="1"/>
</dbReference>
<evidence type="ECO:0000256" key="6">
    <source>
        <dbReference type="PROSITE-ProRule" id="PRU01023"/>
    </source>
</evidence>
<feature type="binding site" evidence="6">
    <location>
        <position position="157"/>
    </location>
    <ligand>
        <name>S-adenosyl-L-methionine</name>
        <dbReference type="ChEBI" id="CHEBI:59789"/>
    </ligand>
</feature>
<proteinExistence type="inferred from homology"/>
<accession>A0A4Z0V9D2</accession>
<dbReference type="Pfam" id="PF17125">
    <property type="entry name" value="Methyltr_RsmF_N"/>
    <property type="match status" value="1"/>
</dbReference>
<dbReference type="SUPFAM" id="SSF53335">
    <property type="entry name" value="S-adenosyl-L-methionine-dependent methyltransferases"/>
    <property type="match status" value="1"/>
</dbReference>
<dbReference type="CDD" id="cd02440">
    <property type="entry name" value="AdoMet_MTases"/>
    <property type="match status" value="1"/>
</dbReference>
<evidence type="ECO:0000259" key="7">
    <source>
        <dbReference type="PROSITE" id="PS51686"/>
    </source>
</evidence>
<protein>
    <submittedName>
        <fullName evidence="8">rRNA cytosine-C5-methyltransferase</fullName>
    </submittedName>
</protein>
<name>A0A4Z0V9D2_9BACT</name>
<dbReference type="InterPro" id="IPR001678">
    <property type="entry name" value="MeTrfase_RsmB-F_NOP2_dom"/>
</dbReference>
<evidence type="ECO:0000256" key="5">
    <source>
        <dbReference type="ARBA" id="ARBA00022884"/>
    </source>
</evidence>
<gene>
    <name evidence="8" type="ORF">EZ315_05465</name>
</gene>
<dbReference type="RefSeq" id="WP_135471186.1">
    <property type="nucleotide sequence ID" value="NZ_CASMOJ010000011.1"/>
</dbReference>
<feature type="binding site" evidence="6">
    <location>
        <position position="174"/>
    </location>
    <ligand>
        <name>S-adenosyl-L-methionine</name>
        <dbReference type="ChEBI" id="CHEBI:59789"/>
    </ligand>
</feature>
<dbReference type="Gene3D" id="3.30.70.1170">
    <property type="entry name" value="Sun protein, domain 3"/>
    <property type="match status" value="1"/>
</dbReference>
<keyword evidence="3 6" id="KW-0808">Transferase</keyword>
<evidence type="ECO:0000256" key="3">
    <source>
        <dbReference type="ARBA" id="ARBA00022679"/>
    </source>
</evidence>
<keyword evidence="4 6" id="KW-0949">S-adenosyl-L-methionine</keyword>
<dbReference type="GO" id="GO:0008173">
    <property type="term" value="F:RNA methyltransferase activity"/>
    <property type="evidence" value="ECO:0007669"/>
    <property type="project" value="InterPro"/>
</dbReference>
<keyword evidence="2 6" id="KW-0489">Methyltransferase</keyword>